<proteinExistence type="predicted"/>
<sequence>MSLGYDDEHDAIAEMMASGVNSSTIRGHHHRRGTRFRYDPSPPLSFQESQTSCAGCVTLTKEIDVLRINLVTLVSRIETLEETSQMFPMSEKGKGKSALRSLSPGGLGHINAPRPSNHFAATHQSTHVGAASLYADTRAESSRARAFPVSTSAAASLAIRLNKSTGNIRTAAAKASTSHTKASTSNTVSASSSSSASAIAFKDVVGLGDGTITLVKDRRLLDQPIASHTYSALFKDITERERLEASPVIGKDFSAKKVYETIVESFRRLDHDLIRDGQSGYEFCRLLNHSGRLQANSVDPPTISLTGVELAILYKRNKCFIVVRSTKKFKKYDPLLHQLFGTLVDDSSLPASDGSDEEENQSDVDSAWKKCDFCEELIGIKEHEDHETQCGEEWATQRALHKERAKKGVKQEADLVEHLPRNCACGEVDMDEMVGCDGSDCDVWCHRACIGVIDGFTTIEDDWFCSDTCLESAQPDKAASFPHAPDSAEPATSVSSNKRPGSTALGQRSSTRLKQHK</sequence>
<dbReference type="Proteomes" id="UP000077521">
    <property type="component" value="Unassembled WGS sequence"/>
</dbReference>
<protein>
    <recommendedName>
        <fullName evidence="4">Zinc finger PHD-type domain-containing protein</fullName>
    </recommendedName>
</protein>
<feature type="region of interest" description="Disordered" evidence="1">
    <location>
        <begin position="476"/>
        <end position="517"/>
    </location>
</feature>
<keyword evidence="3" id="KW-1185">Reference proteome</keyword>
<reference evidence="2" key="1">
    <citation type="submission" date="2016-04" db="EMBL/GenBank/DDBJ databases">
        <authorList>
            <person name="Nguyen H.D."/>
            <person name="Samba Siva P."/>
            <person name="Cullis J."/>
            <person name="Levesque C.A."/>
            <person name="Hambleton S."/>
        </authorList>
    </citation>
    <scope>NUCLEOTIDE SEQUENCE</scope>
    <source>
        <strain evidence="2">DAOMC 236416</strain>
    </source>
</reference>
<dbReference type="EMBL" id="LWDF02001478">
    <property type="protein sequence ID" value="KAE8238601.1"/>
    <property type="molecule type" value="Genomic_DNA"/>
</dbReference>
<evidence type="ECO:0000313" key="2">
    <source>
        <dbReference type="EMBL" id="KAE8238601.1"/>
    </source>
</evidence>
<evidence type="ECO:0000256" key="1">
    <source>
        <dbReference type="SAM" id="MobiDB-lite"/>
    </source>
</evidence>
<accession>A0A8T8SET9</accession>
<feature type="compositionally biased region" description="Polar residues" evidence="1">
    <location>
        <begin position="490"/>
        <end position="510"/>
    </location>
</feature>
<evidence type="ECO:0008006" key="4">
    <source>
        <dbReference type="Google" id="ProtNLM"/>
    </source>
</evidence>
<gene>
    <name evidence="2" type="ORF">A4X13_0g8445</name>
</gene>
<evidence type="ECO:0000313" key="3">
    <source>
        <dbReference type="Proteomes" id="UP000077521"/>
    </source>
</evidence>
<dbReference type="InterPro" id="IPR011011">
    <property type="entry name" value="Znf_FYVE_PHD"/>
</dbReference>
<name>A0A8T8SET9_9BASI</name>
<dbReference type="Gene3D" id="3.30.40.10">
    <property type="entry name" value="Zinc/RING finger domain, C3HC4 (zinc finger)"/>
    <property type="match status" value="1"/>
</dbReference>
<dbReference type="AlphaFoldDB" id="A0A8T8SET9"/>
<dbReference type="SUPFAM" id="SSF57903">
    <property type="entry name" value="FYVE/PHD zinc finger"/>
    <property type="match status" value="1"/>
</dbReference>
<dbReference type="InterPro" id="IPR013083">
    <property type="entry name" value="Znf_RING/FYVE/PHD"/>
</dbReference>
<comment type="caution">
    <text evidence="2">The sequence shown here is derived from an EMBL/GenBank/DDBJ whole genome shotgun (WGS) entry which is preliminary data.</text>
</comment>
<organism evidence="2 3">
    <name type="scientific">Tilletia indica</name>
    <dbReference type="NCBI Taxonomy" id="43049"/>
    <lineage>
        <taxon>Eukaryota</taxon>
        <taxon>Fungi</taxon>
        <taxon>Dikarya</taxon>
        <taxon>Basidiomycota</taxon>
        <taxon>Ustilaginomycotina</taxon>
        <taxon>Exobasidiomycetes</taxon>
        <taxon>Tilletiales</taxon>
        <taxon>Tilletiaceae</taxon>
        <taxon>Tilletia</taxon>
    </lineage>
</organism>
<reference evidence="2" key="2">
    <citation type="journal article" date="2019" name="IMA Fungus">
        <title>Genome sequencing and comparison of five Tilletia species to identify candidate genes for the detection of regulated species infecting wheat.</title>
        <authorList>
            <person name="Nguyen H.D.T."/>
            <person name="Sultana T."/>
            <person name="Kesanakurti P."/>
            <person name="Hambleton S."/>
        </authorList>
    </citation>
    <scope>NUCLEOTIDE SEQUENCE</scope>
    <source>
        <strain evidence="2">DAOMC 236416</strain>
    </source>
</reference>